<feature type="region of interest" description="Disordered" evidence="1">
    <location>
        <begin position="70"/>
        <end position="152"/>
    </location>
</feature>
<feature type="compositionally biased region" description="Pro residues" evidence="1">
    <location>
        <begin position="320"/>
        <end position="333"/>
    </location>
</feature>
<dbReference type="Proteomes" id="UP001642360">
    <property type="component" value="Unassembled WGS sequence"/>
</dbReference>
<feature type="compositionally biased region" description="Pro residues" evidence="1">
    <location>
        <begin position="76"/>
        <end position="89"/>
    </location>
</feature>
<reference evidence="2 3" key="1">
    <citation type="submission" date="2024-02" db="EMBL/GenBank/DDBJ databases">
        <authorList>
            <person name="Vignale AGUSTIN F."/>
            <person name="Sosa J E."/>
            <person name="Modenutti C."/>
        </authorList>
    </citation>
    <scope>NUCLEOTIDE SEQUENCE [LARGE SCALE GENOMIC DNA]</scope>
</reference>
<feature type="compositionally biased region" description="Polar residues" evidence="1">
    <location>
        <begin position="11"/>
        <end position="40"/>
    </location>
</feature>
<protein>
    <submittedName>
        <fullName evidence="2">Uncharacterized protein</fullName>
    </submittedName>
</protein>
<organism evidence="2 3">
    <name type="scientific">Ilex paraguariensis</name>
    <name type="common">yerba mate</name>
    <dbReference type="NCBI Taxonomy" id="185542"/>
    <lineage>
        <taxon>Eukaryota</taxon>
        <taxon>Viridiplantae</taxon>
        <taxon>Streptophyta</taxon>
        <taxon>Embryophyta</taxon>
        <taxon>Tracheophyta</taxon>
        <taxon>Spermatophyta</taxon>
        <taxon>Magnoliopsida</taxon>
        <taxon>eudicotyledons</taxon>
        <taxon>Gunneridae</taxon>
        <taxon>Pentapetalae</taxon>
        <taxon>asterids</taxon>
        <taxon>campanulids</taxon>
        <taxon>Aquifoliales</taxon>
        <taxon>Aquifoliaceae</taxon>
        <taxon>Ilex</taxon>
    </lineage>
</organism>
<evidence type="ECO:0000313" key="2">
    <source>
        <dbReference type="EMBL" id="CAK9178400.1"/>
    </source>
</evidence>
<feature type="compositionally biased region" description="Basic and acidic residues" evidence="1">
    <location>
        <begin position="108"/>
        <end position="120"/>
    </location>
</feature>
<feature type="compositionally biased region" description="Basic and acidic residues" evidence="1">
    <location>
        <begin position="352"/>
        <end position="364"/>
    </location>
</feature>
<sequence length="506" mass="56033">MEAVLLRSSPEHQPTSPYNYKQHMGNSRNNRPFISRSSENYPPPLPPNFQGGLLLPPPAFLTHSFPPPFSVFNPRQQPPLLPLPHPTPKPYHTNNCLTRGLSCPPINRKIDNNRSRDKSRTPKKSKVSTTTSPKKEEPKLKHQHSKSTKVTTTLSSPECFIIESTNRLGPEPKDLPKDVSRVLSLSSSSSSARTIDTTGDITLTTTEQLDKFSDSTVFTISPPPSSLPLPTFCLRPKLGFNQVSMEAVLLRSSPEHQPTSPYNYKQHMGNSRNNRPFISRSSENYPPPLPPNFQGGLLLPPPAFLTHSFPPPFSVFNPRQQPPLLPLPHPTPKPYHTNNCLTRGLSCPPINRKIDNNRSRDKSRTPKKSKVSTTTSPKKEEPKLKHQHSKSTKVTTTLSSPECFIIESTNRLGPEPKDLPKDVSRVLSLSSSSSSARTIDTTGDITLTTTEQLDKFSDSTVFTISPPPSSLPLPTFCLRPKLGCNAEAAGVDSGATDSLRRLLRLR</sequence>
<dbReference type="EMBL" id="CAUOFW020007279">
    <property type="protein sequence ID" value="CAK9178400.1"/>
    <property type="molecule type" value="Genomic_DNA"/>
</dbReference>
<gene>
    <name evidence="2" type="ORF">ILEXP_LOCUS48321</name>
</gene>
<evidence type="ECO:0000313" key="3">
    <source>
        <dbReference type="Proteomes" id="UP001642360"/>
    </source>
</evidence>
<name>A0ABC8UAJ2_9AQUA</name>
<dbReference type="PANTHER" id="PTHR33670">
    <property type="entry name" value="SPLICING FACTOR, PROLINE- AND GLUTAMINE-RICH-LIKE"/>
    <property type="match status" value="1"/>
</dbReference>
<keyword evidence="3" id="KW-1185">Reference proteome</keyword>
<feature type="region of interest" description="Disordered" evidence="1">
    <location>
        <begin position="315"/>
        <end position="396"/>
    </location>
</feature>
<dbReference type="AlphaFoldDB" id="A0ABC8UAJ2"/>
<evidence type="ECO:0000256" key="1">
    <source>
        <dbReference type="SAM" id="MobiDB-lite"/>
    </source>
</evidence>
<accession>A0ABC8UAJ2</accession>
<proteinExistence type="predicted"/>
<dbReference type="PANTHER" id="PTHR33670:SF14">
    <property type="entry name" value="T20H2.15 PROTEIN"/>
    <property type="match status" value="1"/>
</dbReference>
<feature type="region of interest" description="Disordered" evidence="1">
    <location>
        <begin position="1"/>
        <end position="52"/>
    </location>
</feature>
<feature type="compositionally biased region" description="Polar residues" evidence="1">
    <location>
        <begin position="255"/>
        <end position="284"/>
    </location>
</feature>
<comment type="caution">
    <text evidence="2">The sequence shown here is derived from an EMBL/GenBank/DDBJ whole genome shotgun (WGS) entry which is preliminary data.</text>
</comment>
<feature type="region of interest" description="Disordered" evidence="1">
    <location>
        <begin position="252"/>
        <end position="290"/>
    </location>
</feature>